<name>A0ABS7PBS8_9SPHN</name>
<feature type="chain" id="PRO_5047134208" evidence="2">
    <location>
        <begin position="27"/>
        <end position="607"/>
    </location>
</feature>
<gene>
    <name evidence="3" type="ORF">KYN89_01485</name>
</gene>
<sequence length="607" mass="64257">MMLQRKAALLAGAGLLVLAAPIALVAANPAAVVPPAAPASAPSAAPAPAETATPAGEPAGEVAAQTEEQSSSSSSSNRLPTLEELEAMDTDELDELFGLKPTYDIPNAQRRATTRVGILAEDEGGLPATSLARQPQSIVRAALTGTQGRLVSRWGHIALRRALASRLAAPEGMSGVEFAGLRAQLLNRMGEFGAARAIAQDVDVDVWNARLSNAAIDAYIATGDIVGACPLTMLRAGYRDDVEWQMLRSICSAYAGEAARSRNNLLQLRDRQSGEDGNVIDVLLAQRFAGAAGLGNSAVTIEWDDVDELTPWRYGLAAALGIEIPDRLIDDAGPYYQRVSASLPALPLSQRVEGVRRAAREGIFSSAAMIDVYAQGYAASREEGPLGTDAALLRAAYVDPDPAARVTAIRTLWGDAETIPYDRQVLTAYAAARIPANDGFAADAGPLIASMLTAGLDRDAARWREIVDEGDAGWGLLAVGLPGNSGQVSSGAIDSYRDNDQTTGTRRTRMLVAGLAGLGRISDGTRNAWNRDLDLELGRETRWSALIDRAGEVRNAALVTMLMGVGMQGDDWSRMTPRHLYHIVSALRRSGMEAEARMIAAEALART</sequence>
<organism evidence="3 4">
    <name type="scientific">Alteriqipengyuania abyssalis</name>
    <dbReference type="NCBI Taxonomy" id="2860200"/>
    <lineage>
        <taxon>Bacteria</taxon>
        <taxon>Pseudomonadati</taxon>
        <taxon>Pseudomonadota</taxon>
        <taxon>Alphaproteobacteria</taxon>
        <taxon>Sphingomonadales</taxon>
        <taxon>Erythrobacteraceae</taxon>
        <taxon>Alteriqipengyuania</taxon>
    </lineage>
</organism>
<evidence type="ECO:0000313" key="4">
    <source>
        <dbReference type="Proteomes" id="UP000759298"/>
    </source>
</evidence>
<proteinExistence type="predicted"/>
<dbReference type="RefSeq" id="WP_222823487.1">
    <property type="nucleotide sequence ID" value="NZ_JAHWXP010000001.1"/>
</dbReference>
<reference evidence="3 4" key="1">
    <citation type="submission" date="2021-07" db="EMBL/GenBank/DDBJ databases">
        <title>Alteriqipengyuania abyssalis NZ-12B nov, sp.nov isolated from deep sea sponge in pacific ocean.</title>
        <authorList>
            <person name="Tareen S."/>
            <person name="Wink J."/>
        </authorList>
    </citation>
    <scope>NUCLEOTIDE SEQUENCE [LARGE SCALE GENOMIC DNA]</scope>
    <source>
        <strain evidence="3 4">NZ-12B</strain>
    </source>
</reference>
<comment type="caution">
    <text evidence="3">The sequence shown here is derived from an EMBL/GenBank/DDBJ whole genome shotgun (WGS) entry which is preliminary data.</text>
</comment>
<feature type="region of interest" description="Disordered" evidence="1">
    <location>
        <begin position="34"/>
        <end position="81"/>
    </location>
</feature>
<keyword evidence="4" id="KW-1185">Reference proteome</keyword>
<evidence type="ECO:0000313" key="3">
    <source>
        <dbReference type="EMBL" id="MBY8335710.1"/>
    </source>
</evidence>
<dbReference type="Proteomes" id="UP000759298">
    <property type="component" value="Unassembled WGS sequence"/>
</dbReference>
<feature type="signal peptide" evidence="2">
    <location>
        <begin position="1"/>
        <end position="26"/>
    </location>
</feature>
<keyword evidence="2" id="KW-0732">Signal</keyword>
<accession>A0ABS7PBS8</accession>
<evidence type="ECO:0000256" key="2">
    <source>
        <dbReference type="SAM" id="SignalP"/>
    </source>
</evidence>
<feature type="compositionally biased region" description="Low complexity" evidence="1">
    <location>
        <begin position="34"/>
        <end position="60"/>
    </location>
</feature>
<dbReference type="EMBL" id="JAHWXP010000001">
    <property type="protein sequence ID" value="MBY8335710.1"/>
    <property type="molecule type" value="Genomic_DNA"/>
</dbReference>
<evidence type="ECO:0000256" key="1">
    <source>
        <dbReference type="SAM" id="MobiDB-lite"/>
    </source>
</evidence>
<protein>
    <submittedName>
        <fullName evidence="3">Uncharacterized protein</fullName>
    </submittedName>
</protein>